<dbReference type="AlphaFoldDB" id="A0A6J4ITQ2"/>
<protein>
    <submittedName>
        <fullName evidence="2">Uncharacterized protein</fullName>
    </submittedName>
</protein>
<accession>A0A6J4ITQ2</accession>
<name>A0A6J4ITQ2_9ACTN</name>
<gene>
    <name evidence="2" type="ORF">AVDCRST_MAG41-2318</name>
</gene>
<proteinExistence type="predicted"/>
<feature type="non-terminal residue" evidence="2">
    <location>
        <position position="1"/>
    </location>
</feature>
<feature type="region of interest" description="Disordered" evidence="1">
    <location>
        <begin position="1"/>
        <end position="93"/>
    </location>
</feature>
<feature type="compositionally biased region" description="Low complexity" evidence="1">
    <location>
        <begin position="34"/>
        <end position="55"/>
    </location>
</feature>
<evidence type="ECO:0000313" key="2">
    <source>
        <dbReference type="EMBL" id="CAA9259829.1"/>
    </source>
</evidence>
<evidence type="ECO:0000256" key="1">
    <source>
        <dbReference type="SAM" id="MobiDB-lite"/>
    </source>
</evidence>
<organism evidence="2">
    <name type="scientific">uncultured Mycobacteriales bacterium</name>
    <dbReference type="NCBI Taxonomy" id="581187"/>
    <lineage>
        <taxon>Bacteria</taxon>
        <taxon>Bacillati</taxon>
        <taxon>Actinomycetota</taxon>
        <taxon>Actinomycetes</taxon>
        <taxon>Mycobacteriales</taxon>
        <taxon>environmental samples</taxon>
    </lineage>
</organism>
<feature type="non-terminal residue" evidence="2">
    <location>
        <position position="93"/>
    </location>
</feature>
<sequence length="93" mass="9911">CIRVNRCCTAARSRAARTARSAAAGSSRPRRRTSTTPTRPVARIAPTTTIVTTTTHPGRKPATAVRSLPTGDPPEPRPTDRRRGGGTRRPGGR</sequence>
<dbReference type="EMBL" id="CADCTP010000214">
    <property type="protein sequence ID" value="CAA9259829.1"/>
    <property type="molecule type" value="Genomic_DNA"/>
</dbReference>
<feature type="compositionally biased region" description="Basic and acidic residues" evidence="1">
    <location>
        <begin position="74"/>
        <end position="83"/>
    </location>
</feature>
<feature type="compositionally biased region" description="Low complexity" evidence="1">
    <location>
        <begin position="9"/>
        <end position="27"/>
    </location>
</feature>
<feature type="compositionally biased region" description="Basic residues" evidence="1">
    <location>
        <begin position="84"/>
        <end position="93"/>
    </location>
</feature>
<reference evidence="2" key="1">
    <citation type="submission" date="2020-02" db="EMBL/GenBank/DDBJ databases">
        <authorList>
            <person name="Meier V. D."/>
        </authorList>
    </citation>
    <scope>NUCLEOTIDE SEQUENCE</scope>
    <source>
        <strain evidence="2">AVDCRST_MAG41</strain>
    </source>
</reference>